<reference evidence="1 2" key="1">
    <citation type="submission" date="2018-11" db="EMBL/GenBank/DDBJ databases">
        <authorList>
            <consortium name="Pathogen Informatics"/>
        </authorList>
    </citation>
    <scope>NUCLEOTIDE SEQUENCE [LARGE SCALE GENOMIC DNA]</scope>
    <source>
        <strain evidence="1 2">Zambia</strain>
    </source>
</reference>
<dbReference type="EMBL" id="UZAI01019243">
    <property type="protein sequence ID" value="VDP43869.1"/>
    <property type="molecule type" value="Genomic_DNA"/>
</dbReference>
<accession>A0A183N2R1</accession>
<evidence type="ECO:0000313" key="2">
    <source>
        <dbReference type="Proteomes" id="UP000277204"/>
    </source>
</evidence>
<name>A0A183N2R1_9TREM</name>
<dbReference type="AlphaFoldDB" id="A0A183N2R1"/>
<dbReference type="Proteomes" id="UP000277204">
    <property type="component" value="Unassembled WGS sequence"/>
</dbReference>
<sequence length="77" mass="8295">MLSGPAALPLLICLMASSRGAIVILSECWLSKISCSDIFRMSSSMEPYVSQQLMKAEGCLIWHAGSNYADPSIVNEA</sequence>
<keyword evidence="2" id="KW-1185">Reference proteome</keyword>
<organism evidence="1 2">
    <name type="scientific">Schistosoma margrebowiei</name>
    <dbReference type="NCBI Taxonomy" id="48269"/>
    <lineage>
        <taxon>Eukaryota</taxon>
        <taxon>Metazoa</taxon>
        <taxon>Spiralia</taxon>
        <taxon>Lophotrochozoa</taxon>
        <taxon>Platyhelminthes</taxon>
        <taxon>Trematoda</taxon>
        <taxon>Digenea</taxon>
        <taxon>Strigeidida</taxon>
        <taxon>Schistosomatoidea</taxon>
        <taxon>Schistosomatidae</taxon>
        <taxon>Schistosoma</taxon>
    </lineage>
</organism>
<evidence type="ECO:0000313" key="1">
    <source>
        <dbReference type="EMBL" id="VDP43869.1"/>
    </source>
</evidence>
<gene>
    <name evidence="1" type="ORF">SMRZ_LOCUS22586</name>
</gene>
<proteinExistence type="predicted"/>
<protein>
    <submittedName>
        <fullName evidence="1">Uncharacterized protein</fullName>
    </submittedName>
</protein>